<feature type="compositionally biased region" description="Basic residues" evidence="1">
    <location>
        <begin position="266"/>
        <end position="280"/>
    </location>
</feature>
<keyword evidence="3" id="KW-1185">Reference proteome</keyword>
<evidence type="ECO:0000256" key="1">
    <source>
        <dbReference type="SAM" id="MobiDB-lite"/>
    </source>
</evidence>
<feature type="region of interest" description="Disordered" evidence="1">
    <location>
        <begin position="1"/>
        <end position="31"/>
    </location>
</feature>
<dbReference type="OrthoDB" id="5339332at2759"/>
<feature type="region of interest" description="Disordered" evidence="1">
    <location>
        <begin position="57"/>
        <end position="105"/>
    </location>
</feature>
<feature type="compositionally biased region" description="Polar residues" evidence="1">
    <location>
        <begin position="309"/>
        <end position="321"/>
    </location>
</feature>
<dbReference type="AlphaFoldDB" id="A0A2C5ZRP5"/>
<gene>
    <name evidence="2" type="ORF">CDD82_2639</name>
</gene>
<organism evidence="2 3">
    <name type="scientific">Ophiocordyceps australis</name>
    <dbReference type="NCBI Taxonomy" id="1399860"/>
    <lineage>
        <taxon>Eukaryota</taxon>
        <taxon>Fungi</taxon>
        <taxon>Dikarya</taxon>
        <taxon>Ascomycota</taxon>
        <taxon>Pezizomycotina</taxon>
        <taxon>Sordariomycetes</taxon>
        <taxon>Hypocreomycetidae</taxon>
        <taxon>Hypocreales</taxon>
        <taxon>Ophiocordycipitaceae</taxon>
        <taxon>Ophiocordyceps</taxon>
    </lineage>
</organism>
<name>A0A2C5ZRP5_9HYPO</name>
<feature type="compositionally biased region" description="Polar residues" evidence="1">
    <location>
        <begin position="20"/>
        <end position="31"/>
    </location>
</feature>
<feature type="compositionally biased region" description="Low complexity" evidence="1">
    <location>
        <begin position="1"/>
        <end position="15"/>
    </location>
</feature>
<accession>A0A2C5ZRP5</accession>
<proteinExistence type="predicted"/>
<comment type="caution">
    <text evidence="2">The sequence shown here is derived from an EMBL/GenBank/DDBJ whole genome shotgun (WGS) entry which is preliminary data.</text>
</comment>
<evidence type="ECO:0000313" key="3">
    <source>
        <dbReference type="Proteomes" id="UP000224854"/>
    </source>
</evidence>
<evidence type="ECO:0000313" key="2">
    <source>
        <dbReference type="EMBL" id="PHH83767.1"/>
    </source>
</evidence>
<feature type="region of interest" description="Disordered" evidence="1">
    <location>
        <begin position="241"/>
        <end position="361"/>
    </location>
</feature>
<dbReference type="EMBL" id="NJEU01000002">
    <property type="protein sequence ID" value="PHH83767.1"/>
    <property type="molecule type" value="Genomic_DNA"/>
</dbReference>
<feature type="compositionally biased region" description="Low complexity" evidence="1">
    <location>
        <begin position="89"/>
        <end position="104"/>
    </location>
</feature>
<reference evidence="2 3" key="1">
    <citation type="submission" date="2017-06" db="EMBL/GenBank/DDBJ databases">
        <title>Ant-infecting Ophiocordyceps genomes reveal a high diversity of potential behavioral manipulation genes and a possible major role for enterotoxins.</title>
        <authorList>
            <person name="De Bekker C."/>
            <person name="Evans H.C."/>
            <person name="Brachmann A."/>
            <person name="Hughes D.P."/>
        </authorList>
    </citation>
    <scope>NUCLEOTIDE SEQUENCE [LARGE SCALE GENOMIC DNA]</scope>
    <source>
        <strain evidence="2 3">1348a</strain>
    </source>
</reference>
<protein>
    <submittedName>
        <fullName evidence="2">Uncharacterized protein</fullName>
    </submittedName>
</protein>
<sequence length="473" mass="50809">MSMHAAAASSSSSSALPLVRNSSCDPDSSSHTQRRHFAALLAPSLAAEPASTSLLVPSTAQGKPIPVDDSTAQHRTSALRRINSHFPSRQRYSKSSSSHSKTYSEPILVRSYHPPAAGRHVRSIRAGPVVSGGLRSGLVSASEADHLHARATRGLLFASQASTASRLSTMARGGTKSSLDCTDQDAQLPPLEAFSFKSFMNNFDQDKGGVGINAHLDRIAEICARSRYSLSNQYEVHDASHGSRLASLNPHPDLQTMSLDEDTNGKKQKKRKHGHKRRSSRAVSTLETIMSSSRSSDEERPRPKPGSNGIDSTRGRASTNPADVKSQEFAGKTRNKRRSTSLALIDSPKQIQTPGCPSSPRWALKTGLIGEPAVPQTSTKQLQIRTAGQATSEPQGVARCRPVAVTLDVHSQPMAQGSISTATDDRAQARLQATLRNWAPWMPAKHAGRAEGSLRHLLKTTDVKGKGVFGMAY</sequence>
<dbReference type="Proteomes" id="UP000224854">
    <property type="component" value="Unassembled WGS sequence"/>
</dbReference>